<feature type="domain" description="IF rod" evidence="5">
    <location>
        <begin position="324"/>
        <end position="624"/>
    </location>
</feature>
<feature type="region of interest" description="Disordered" evidence="4">
    <location>
        <begin position="456"/>
        <end position="502"/>
    </location>
</feature>
<dbReference type="Pfam" id="PF00038">
    <property type="entry name" value="Filament"/>
    <property type="match status" value="1"/>
</dbReference>
<keyword evidence="1" id="KW-0403">Intermediate filament</keyword>
<evidence type="ECO:0000313" key="7">
    <source>
        <dbReference type="RefSeq" id="XP_035658078.1"/>
    </source>
</evidence>
<proteinExistence type="predicted"/>
<evidence type="ECO:0000256" key="4">
    <source>
        <dbReference type="SAM" id="MobiDB-lite"/>
    </source>
</evidence>
<feature type="coiled-coil region" evidence="3">
    <location>
        <begin position="506"/>
        <end position="536"/>
    </location>
</feature>
<dbReference type="InterPro" id="IPR039008">
    <property type="entry name" value="IF_rod_dom"/>
</dbReference>
<dbReference type="PANTHER" id="PTHR45652:SF21">
    <property type="entry name" value="ZINC FINGER CCCH DOMAIN-CONTAINING PROTEIN 13-LIKE ISOFORM X1"/>
    <property type="match status" value="1"/>
</dbReference>
<feature type="region of interest" description="Disordered" evidence="4">
    <location>
        <begin position="126"/>
        <end position="324"/>
    </location>
</feature>
<dbReference type="OrthoDB" id="76388at2759"/>
<dbReference type="GO" id="GO:0005882">
    <property type="term" value="C:intermediate filament"/>
    <property type="evidence" value="ECO:0007669"/>
    <property type="project" value="UniProtKB-KW"/>
</dbReference>
<organism evidence="6 7">
    <name type="scientific">Branchiostoma floridae</name>
    <name type="common">Florida lancelet</name>
    <name type="synonym">Amphioxus</name>
    <dbReference type="NCBI Taxonomy" id="7739"/>
    <lineage>
        <taxon>Eukaryota</taxon>
        <taxon>Metazoa</taxon>
        <taxon>Chordata</taxon>
        <taxon>Cephalochordata</taxon>
        <taxon>Leptocardii</taxon>
        <taxon>Amphioxiformes</taxon>
        <taxon>Branchiostomatidae</taxon>
        <taxon>Branchiostoma</taxon>
    </lineage>
</organism>
<feature type="region of interest" description="Disordered" evidence="4">
    <location>
        <begin position="621"/>
        <end position="658"/>
    </location>
</feature>
<feature type="compositionally biased region" description="Basic and acidic residues" evidence="4">
    <location>
        <begin position="169"/>
        <end position="184"/>
    </location>
</feature>
<feature type="compositionally biased region" description="Polar residues" evidence="4">
    <location>
        <begin position="4803"/>
        <end position="4813"/>
    </location>
</feature>
<dbReference type="SMART" id="SM01391">
    <property type="entry name" value="Filament"/>
    <property type="match status" value="1"/>
</dbReference>
<dbReference type="Proteomes" id="UP000001554">
    <property type="component" value="Chromosome 2"/>
</dbReference>
<sequence>MIRGYRVESSRGRGLYEGQYGSRGGSERGTPPDTRHESRFRWGGEYTQPKRSPPAYSHARGGMTTLDIIKQNVQDSMEGKPSRPQSVAGDLPVSRYDRDYGRRDYGLKRSPDREFKVFKREAYGSYRSLQAGYSGRQDDTDSQASVESWKGMRIGPPKKPRVSSTSSERGFDMRRDRESYRGHDTSFGGYSRERRPSGDSVQSVTEGMLERRRFDRDRGPKSPLDEAWDRDRAQGYRDRRFSEDRGYRDRDRGTGTYRDRGYSESDRKDLGRGLDLSSDRHRDLEPERDRDHYRDREHDRDRDRDRDRDYKRSSRDLSRLEEGGEEAARYIEKIQELEDRQDYLEDKIRALGGRPEPLSRAEEDLQQEVEEAHTELDAITVLKAKLETEVNNLRKDVEEHRRRVDGERQARYAAEETFRKVQAEYSELRGIIDDINGQIDASRERLRAIKYEHNEEKRHLQSRLGDDTGSDRSGGSYTHYSRDLYNYRRRDTHSREHHDYDSSANKRRLFEMMASVEMEVNELQRVRREIVRQQELVRTLHIDIHTLQFREDELRKVANDTDKRHGREVDIRDNVVTKLQQEVASATQELLQQKYQNQQLLDDAMLLDAQLKTYRRLWDLSEGRGPGDPSSAVGDEEETTVGTSGRRPLALPAPPSMPTGRTWGALTKMDTTVQPGYAPPPLKRDYGTTRIGTTTTKISYVTSAAARKTTSRPSMEDDAPGGKFAKIEVRGQTTRKDTTPTLTATKTIRIGPPKNPGESGFIHQVDRADQDQVDTSAAVTMEISGQHESFIAQTGVAYGQVASLTPQAGQQEKIMVTVTDGNVTGAKQLKSGQTKELSPLETQQIMASVPAETAQQSGNIVVTVTEGKVVETRTVTEKEAETIVSLVTVEADPTVEKVVVSLEGGQVVGKRVGKDKAMPLSPQEAAQLWRSVAQPGQQTGDVVVSLQQGQIVGSQQLTPTEAETIKSVVCQEAQAAQVIQTSPPGNSVTLKQPGVVGAVWSGAQIEGTVVPGTVAPGMVALGTVPPGTVAPGIVVPGTVAPVTAAPGTVATGPVAGTVAPGTVPLGTGAVTLGTVSPETAVFGAVSTGTVATGMTSVTTGIVTPGTVTAGPGSIVPGAVTGSESVSVGTVAPGGVAPASGTATVSGQIQEYLPPFARHPLPPISVGDTPAATGSEMPLSPSTTVMASIEGGNIVRARKLNFGKFEDFALQEAEQMLSGLPERQETQSGNIMVMISEGQIVKSQQLSPWVAEQLIATMSGSAPGQVTVPVSGQATYVPAPGSPPVTVPVFGQAKISPAIVEKPVTPVSGEAKFFTGQEPGVADGQGTLLQGTASQQIAGSSVITQQATVTVSGMTPGFQTAPIETTPVSTVPAHGFQPNIPQVNDETLPAVTSMPHVLPMIPETLPDTSERIVASFSDGKIVGAQKIVNGRTVQVEPAYAETALATAPNQLQAALQSGTIMMSVVDGKVQETKPLTPAEAQYVAATATVEDTGKTIPHTAPGLQQVGGSQTRQVLSSQVYNYQTSTPSLGQQALQPSEKIMMTIDEGKVVEAVQLKHGESTQIPASEAEKMLVLSGQPGQQSGNVMLTVSEGAVLNTQQVTPREAETIVTTLTAQPDPTAETIMVRFLNGQVVGAKKNFREQTSTLSAPEAKMLLSSVPNQPTPQTGNILLIKSEGRIVESQELTSTEADTIMTTVFKKAPQQPLAKQQPHFASVTRGQPEFTSMQTTQQRERIVVMLEDGKVTGAKDLKTGQQKQLSQLEAQQIMASAPAGTDRKTGNLMVTVKDGRVAESKPVTQTEAETIASVVAEQTDPTAEKVVVSVEDGQVVGKRVGKDKATTLSPQEAAQLWRSVAQPGQQTGDVVVSLQQGQIVGSQQLTPTEAETIKAVVVEEPKPTVCVTPAFTSIVPTTSQQAAPQEDKIMVTVTDGKVTGAKQLKSGQAKELSPLETQQIMASVPAEAAEKSGNIMVTVTEGKVVDTKTVTDREAETIVSLVTEEADPTAEKVVVSVENGQVVGKRVGKDKATPLSPQEAAQLWRSVAQPGQQTGDVVVSLQQGQIVGSQQLTPTEAETIKSVVCQEAQAAQVIQTSPQVQPGDSVTLQQPGVVGAVWSGAQIEGTVVPGTVAPGMVALGTVAPGTVAPGTVLAPGKAAPGVASGTVPTGTVATGMTSVTTGIVTPGTVTAGPGSIVPGAVTGSESVSVGTVAPGGVAPASGTATVSGQIQEYLPPFARHPLPPISVGDTPAATGSEMPLSPSTTVMASIEGGNIVRARKLNFGKFEDFALQEAEQMLSGLPERQETQSGNIMVMISEGQIVKSQQLSPWVAEQLIATMSGSAPGQVTVPVSGQATYVPAPGSPPVTVPVFGQAKISPAIVEKPVTPVSGEAKFFTGQEPGVADGQGTLLQGTASQQIAGSSVITQQATVTVSGMTPGFQTAPIETTPVSTVPAHGFQPNIPQVNDETLPAVTSMPHVLPMIPETLPDTSERIVASFSDGKIVGAQKIINGRTVQVEPAYAETALATAPNQAALQSGTIMMSVVDGKVQETKPLTPAEAQYVAATATVEEAGKTIPHTAPGLQQVGGSQTRQVLPSQVYNYQTSTPSLGQQALQPSEKIMMTIDEGKVVEAVQLKHGESTQIPASEAEKMLAVSGQPGQQSGNVMLTVSEGAVLNTQQVTPREAETIVTTLTAQPDPTAETIMVRFLNGQVVGAEKNFREQTSTLSAPEAKMLLSSVPNQPTPQTGNILLIKSEGRIVESQELTSTEADTIMTTVFKKAPQQPLAKQQPHFASVTRGQPEFTSMQTTQQRERIVVMLEDGKVTGAKDLKTGQQKQLSQLEAQQIMASAPAGTDRKTGKLMVTVKDGRVAESKPVTQTEAETIASVVAEQTDPTAEKVVVSVEDGQVVGKRVGKDKATTLSPQEAVQLWRSVAQPGQQTGDVVVSLQQGQIVGSQQLTPTEAETIKAVVVEEPKPTVFVTPGQPAFTSILPATSQQAAPQEDKIMVTVTDGKVTGAKQLKSGQTKELSPLETQQIMASVPAESVQQSGNIMVTVTEGKVSDTKSVTEKEAETIVSLVTEEADPTAEKVVVSVEDGQVVGKRVGKDKATPLSPQEAAQLWRSVAQPGQQTGDVVVSLQQGQIVGSQQLTPTEAETIKAVVVEEPKPTVFVTPGQPAFTSIVPATSQQAAPQEDKIMVTVTDGKVTGAKQLMSGQTKELSPLETQQIMASVPAKAAEKSGNIMVTVTEGKVVDTKTVTKREAETIVSLVTEEADPTAEKVVVSVENGQVVGKRVGKDKATTLSPQEAAQLWRSVAQPGQQTGDVVVSLQQGQIVGSQQLTPTEAETIKAVVVEEPKPTVCVFPTPTELVWPRDPNQSASTSPEGLWPKDPNQPAFTTITPSGTQKVSKEDKIMVTVTDGKVTGAKQLKSGQAKELSPLETQQIMASVPAETVQQSGNIMVTVTEGKVSDTKSVTEKEAVTIVSLVTEESDPTAEKVVVSVENGQVVGKRVGKDKATPLSPQEAAQLWRSVAQPGQQTGDVVVSLQQGQIVGSQQLTPTEAETIKAVVVEEPKPTVCVTPAFTSIVPTTSQQAAPQEDKIMVTVTDGKVTGAKQLKSGQTKELSPLETQQIMASVPAEAAEKSGNIMVTVTEGKVVDTKSVTEKEAVTIVSLVTEESDPTAEKVVVSVENGQVVGKRVGKDKATPLSPQEAAQLWRSVAQPGQQTGDVVVSLQQGQIVGSQQLTPTEAETIKAVVVEEPKPTVCVTPAFTSIVPTTSQQAAPQEDKIMVTVTDGKVTGAKQLKSGQTKELSPLETQQIMASVPAEAAEKSGNIMVTVTEGKVVDTKTVTDREAETIVSLVTEEADPTAEKVVVSVENGQVVGKRVGKDKATPLSPQEAAQLWRSVAQPGQQTGDVVVSLQQGQIVGSQQLTPTEAETIKAVVVEEPKPTVCVTPGQPAFTSILPATSQQAAPQEDKIMVTVTDGKVTGAKQLKSGQTKELSPLETQQIMASVPAEAAEKSGNIMVTVTEGKVVDTKTVTEREAETIVSLVTEEADPTAEKVVVSVENGQVVGKRVGKDKATTLSPQEAAQLWRSVAQPGQQTGDVVVSLQQGQIVGSQQLTPTEAETIKAVVVEEPKPTVCVTPGQPAFTSIVPTTSQQAAPQEDKIMVTVTDGKVTGAKQLKSGQAKELSPLETQQIMASVPAEAAEKSGNIMVTVTEGKVVDTKSVTEKEAETIVSLVTEEADPTAEKVVVSVEDGQVVGKRVGKDKATPLSPQEAAQLWRSVAQPGQQTGDVVVSLQQGQIVGSQQLTPTEAETIKAVVVEEPKPTVCVTPGQPEFSSATSTLSTIVSTESTATDKPVISEKIIVNVANGKITGAKHLRPGDLKDLSPSESREISSYVPVQKPGNVVLTVADGKVIESKRVTEIEAENIISLVSEESAPGAEKAIVTLEGGKIVAQRVGKDKTTALSPQEAEELWRSVAHPGQISGDVMVSLSGSRIVGSQQLTPTEAETIKAVVTEKARPAVKISTARPLDRAPGQDIRGAETLMATIVDGKVVGARKLTDGLTTEVSTAEAEDIISSVPGQSSQTGHVLATLVEKEVVEVQQLTPKDAEEITVTGAVPRAIDTTPGEKVLLTVAAGRVAEAQKVGLRKLTPLSPTEGQKLLESASIKTKEPGDIAVTIVEGKVVGSRWVSSKLGSTQPDGAVPTGETAVIRKVVMTPSGERVVQEVVTPKDAPASEMSLAGDYGKRVQVEVLEGRAAMKEFLAGSSTDSDQEAYMTSLSSQSDAYVSASSDAYVTPPSEPSDAYVTPPGDQWTTPARQVSRTVRAGSHKSRIKSHPRSSAPVGRGTL</sequence>
<feature type="compositionally biased region" description="Basic and acidic residues" evidence="4">
    <location>
        <begin position="456"/>
        <end position="470"/>
    </location>
</feature>
<feature type="compositionally biased region" description="Basic and acidic residues" evidence="4">
    <location>
        <begin position="95"/>
        <end position="113"/>
    </location>
</feature>
<reference evidence="6" key="1">
    <citation type="journal article" date="2020" name="Nat. Ecol. Evol.">
        <title>Deeply conserved synteny resolves early events in vertebrate evolution.</title>
        <authorList>
            <person name="Simakov O."/>
            <person name="Marletaz F."/>
            <person name="Yue J.X."/>
            <person name="O'Connell B."/>
            <person name="Jenkins J."/>
            <person name="Brandt A."/>
            <person name="Calef R."/>
            <person name="Tung C.H."/>
            <person name="Huang T.K."/>
            <person name="Schmutz J."/>
            <person name="Satoh N."/>
            <person name="Yu J.K."/>
            <person name="Putnam N.H."/>
            <person name="Green R.E."/>
            <person name="Rokhsar D.S."/>
        </authorList>
    </citation>
    <scope>NUCLEOTIDE SEQUENCE [LARGE SCALE GENOMIC DNA]</scope>
    <source>
        <strain evidence="6">S238N-H82</strain>
    </source>
</reference>
<dbReference type="SUPFAM" id="SSF90257">
    <property type="entry name" value="Myosin rod fragments"/>
    <property type="match status" value="1"/>
</dbReference>
<name>A0A9J7KGN5_BRAFL</name>
<evidence type="ECO:0000256" key="1">
    <source>
        <dbReference type="ARBA" id="ARBA00022754"/>
    </source>
</evidence>
<dbReference type="SUPFAM" id="SSF64593">
    <property type="entry name" value="Intermediate filament protein, coiled coil region"/>
    <property type="match status" value="1"/>
</dbReference>
<feature type="compositionally biased region" description="Basic and acidic residues" evidence="4">
    <location>
        <begin position="480"/>
        <end position="501"/>
    </location>
</feature>
<dbReference type="KEGG" id="bfo:118403465"/>
<dbReference type="Gene3D" id="1.20.5.1160">
    <property type="entry name" value="Vasodilator-stimulated phosphoprotein"/>
    <property type="match status" value="1"/>
</dbReference>
<evidence type="ECO:0000256" key="3">
    <source>
        <dbReference type="SAM" id="Coils"/>
    </source>
</evidence>
<feature type="region of interest" description="Disordered" evidence="4">
    <location>
        <begin position="4781"/>
        <end position="4839"/>
    </location>
</feature>
<dbReference type="GeneID" id="118403465"/>
<dbReference type="RefSeq" id="XP_035658078.1">
    <property type="nucleotide sequence ID" value="XM_035802185.1"/>
</dbReference>
<evidence type="ECO:0000256" key="2">
    <source>
        <dbReference type="ARBA" id="ARBA00023054"/>
    </source>
</evidence>
<protein>
    <submittedName>
        <fullName evidence="7">Mucin-19-like</fullName>
    </submittedName>
</protein>
<evidence type="ECO:0000313" key="6">
    <source>
        <dbReference type="Proteomes" id="UP000001554"/>
    </source>
</evidence>
<feature type="region of interest" description="Disordered" evidence="4">
    <location>
        <begin position="3358"/>
        <end position="3378"/>
    </location>
</feature>
<dbReference type="InterPro" id="IPR050405">
    <property type="entry name" value="Intermediate_filament"/>
</dbReference>
<dbReference type="Gene3D" id="1.20.5.170">
    <property type="match status" value="1"/>
</dbReference>
<feature type="compositionally biased region" description="Basic and acidic residues" evidence="4">
    <location>
        <begin position="33"/>
        <end position="42"/>
    </location>
</feature>
<feature type="compositionally biased region" description="Basic and acidic residues" evidence="4">
    <location>
        <begin position="1"/>
        <end position="11"/>
    </location>
</feature>
<accession>A0A9J7KGN5</accession>
<gene>
    <name evidence="7" type="primary">LOC118403465</name>
</gene>
<feature type="region of interest" description="Disordered" evidence="4">
    <location>
        <begin position="1"/>
        <end position="113"/>
    </location>
</feature>
<dbReference type="OMA" id="KIMVTVT"/>
<keyword evidence="6" id="KW-1185">Reference proteome</keyword>
<evidence type="ECO:0000259" key="5">
    <source>
        <dbReference type="SMART" id="SM01391"/>
    </source>
</evidence>
<keyword evidence="2 3" id="KW-0175">Coiled coil</keyword>
<dbReference type="PANTHER" id="PTHR45652">
    <property type="entry name" value="GLIAL FIBRILLARY ACIDIC PROTEIN"/>
    <property type="match status" value="1"/>
</dbReference>
<reference evidence="7" key="2">
    <citation type="submission" date="2025-08" db="UniProtKB">
        <authorList>
            <consortium name="RefSeq"/>
        </authorList>
    </citation>
    <scope>IDENTIFICATION</scope>
    <source>
        <strain evidence="7">S238N-H82</strain>
        <tissue evidence="7">Testes</tissue>
    </source>
</reference>
<feature type="compositionally biased region" description="Basic residues" evidence="4">
    <location>
        <begin position="4818"/>
        <end position="4828"/>
    </location>
</feature>
<feature type="compositionally biased region" description="Basic and acidic residues" evidence="4">
    <location>
        <begin position="208"/>
        <end position="324"/>
    </location>
</feature>